<dbReference type="InterPro" id="IPR004398">
    <property type="entry name" value="RNA_MeTrfase_RsmD"/>
</dbReference>
<comment type="caution">
    <text evidence="3">The sequence shown here is derived from an EMBL/GenBank/DDBJ whole genome shotgun (WGS) entry which is preliminary data.</text>
</comment>
<dbReference type="PANTHER" id="PTHR43542">
    <property type="entry name" value="METHYLTRANSFERASE"/>
    <property type="match status" value="1"/>
</dbReference>
<keyword evidence="2" id="KW-0808">Transferase</keyword>
<sequence length="98" mass="10764">MRVIAGKVKGHRLKAPKGTTTRPATDLVRGAIFSILETTTSNWTRVLDLFAGSGALGIEALSRGADWVDFVEHEPRCCDIIKQNLEKTRLAAQAHIYC</sequence>
<evidence type="ECO:0008006" key="4">
    <source>
        <dbReference type="Google" id="ProtNLM"/>
    </source>
</evidence>
<protein>
    <recommendedName>
        <fullName evidence="4">16S rRNA (Guanine(966)-N(2))-methyltransferase RsmD</fullName>
    </recommendedName>
</protein>
<evidence type="ECO:0000256" key="1">
    <source>
        <dbReference type="ARBA" id="ARBA00022603"/>
    </source>
</evidence>
<keyword evidence="1" id="KW-0489">Methyltransferase</keyword>
<dbReference type="GO" id="GO:0031167">
    <property type="term" value="P:rRNA methylation"/>
    <property type="evidence" value="ECO:0007669"/>
    <property type="project" value="InterPro"/>
</dbReference>
<organism evidence="3">
    <name type="scientific">marine sediment metagenome</name>
    <dbReference type="NCBI Taxonomy" id="412755"/>
    <lineage>
        <taxon>unclassified sequences</taxon>
        <taxon>metagenomes</taxon>
        <taxon>ecological metagenomes</taxon>
    </lineage>
</organism>
<dbReference type="PANTHER" id="PTHR43542:SF1">
    <property type="entry name" value="METHYLTRANSFERASE"/>
    <property type="match status" value="1"/>
</dbReference>
<evidence type="ECO:0000313" key="3">
    <source>
        <dbReference type="EMBL" id="GAH57518.1"/>
    </source>
</evidence>
<accession>X1IIZ7</accession>
<evidence type="ECO:0000256" key="2">
    <source>
        <dbReference type="ARBA" id="ARBA00022679"/>
    </source>
</evidence>
<dbReference type="AlphaFoldDB" id="X1IIZ7"/>
<dbReference type="Pfam" id="PF03602">
    <property type="entry name" value="Cons_hypoth95"/>
    <property type="match status" value="1"/>
</dbReference>
<reference evidence="3" key="1">
    <citation type="journal article" date="2014" name="Front. Microbiol.">
        <title>High frequency of phylogenetically diverse reductive dehalogenase-homologous genes in deep subseafloor sedimentary metagenomes.</title>
        <authorList>
            <person name="Kawai M."/>
            <person name="Futagami T."/>
            <person name="Toyoda A."/>
            <person name="Takaki Y."/>
            <person name="Nishi S."/>
            <person name="Hori S."/>
            <person name="Arai W."/>
            <person name="Tsubouchi T."/>
            <person name="Morono Y."/>
            <person name="Uchiyama I."/>
            <person name="Ito T."/>
            <person name="Fujiyama A."/>
            <person name="Inagaki F."/>
            <person name="Takami H."/>
        </authorList>
    </citation>
    <scope>NUCLEOTIDE SEQUENCE</scope>
    <source>
        <strain evidence="3">Expedition CK06-06</strain>
    </source>
</reference>
<dbReference type="SUPFAM" id="SSF53335">
    <property type="entry name" value="S-adenosyl-L-methionine-dependent methyltransferases"/>
    <property type="match status" value="1"/>
</dbReference>
<dbReference type="Gene3D" id="3.40.50.150">
    <property type="entry name" value="Vaccinia Virus protein VP39"/>
    <property type="match status" value="1"/>
</dbReference>
<dbReference type="GO" id="GO:0008168">
    <property type="term" value="F:methyltransferase activity"/>
    <property type="evidence" value="ECO:0007669"/>
    <property type="project" value="UniProtKB-KW"/>
</dbReference>
<name>X1IIZ7_9ZZZZ</name>
<gene>
    <name evidence="3" type="ORF">S03H2_32650</name>
</gene>
<dbReference type="EMBL" id="BARU01019843">
    <property type="protein sequence ID" value="GAH57518.1"/>
    <property type="molecule type" value="Genomic_DNA"/>
</dbReference>
<dbReference type="InterPro" id="IPR029063">
    <property type="entry name" value="SAM-dependent_MTases_sf"/>
</dbReference>
<feature type="non-terminal residue" evidence="3">
    <location>
        <position position="98"/>
    </location>
</feature>
<proteinExistence type="predicted"/>